<dbReference type="Gene3D" id="1.10.10.60">
    <property type="entry name" value="Homeodomain-like"/>
    <property type="match status" value="1"/>
</dbReference>
<reference evidence="1 2" key="1">
    <citation type="submission" date="2024-03" db="EMBL/GenBank/DDBJ databases">
        <authorList>
            <person name="Plomp N."/>
            <person name="Harmsen H.J."/>
        </authorList>
    </citation>
    <scope>NUCLEOTIDE SEQUENCE [LARGE SCALE GENOMIC DNA]</scope>
    <source>
        <strain evidence="1 2">HTF-76H</strain>
    </source>
</reference>
<evidence type="ECO:0000313" key="1">
    <source>
        <dbReference type="EMBL" id="MEJ3690627.1"/>
    </source>
</evidence>
<name>A0AB35XWP8_9FIRM</name>
<protein>
    <recommendedName>
        <fullName evidence="3">Helix-turn-helix domain-containing protein</fullName>
    </recommendedName>
</protein>
<sequence length="136" mass="15093">MARESQISKWNSPSGLLRLQRLAMHGLTQAEICEQIGVPVRTFRRWCTQDPRIKQALSVGAEAALASVENALFKKAQSGDLGAMCFFLKNRDPEHWSEHPELRGYDGKVVFVDDIPKTAAPKPAEAAAETKQPDHP</sequence>
<comment type="caution">
    <text evidence="1">The sequence shown here is derived from an EMBL/GenBank/DDBJ whole genome shotgun (WGS) entry which is preliminary data.</text>
</comment>
<gene>
    <name evidence="1" type="ORF">WF787_05210</name>
</gene>
<dbReference type="RefSeq" id="WP_337678978.1">
    <property type="nucleotide sequence ID" value="NZ_JBBFKB010000102.1"/>
</dbReference>
<evidence type="ECO:0008006" key="3">
    <source>
        <dbReference type="Google" id="ProtNLM"/>
    </source>
</evidence>
<dbReference type="EMBL" id="JBBFKC010000004">
    <property type="protein sequence ID" value="MEJ3690627.1"/>
    <property type="molecule type" value="Genomic_DNA"/>
</dbReference>
<dbReference type="Proteomes" id="UP001379600">
    <property type="component" value="Unassembled WGS sequence"/>
</dbReference>
<evidence type="ECO:0000313" key="2">
    <source>
        <dbReference type="Proteomes" id="UP001379600"/>
    </source>
</evidence>
<keyword evidence="2" id="KW-1185">Reference proteome</keyword>
<organism evidence="1 2">
    <name type="scientific">Faecalibacterium taiwanense</name>
    <dbReference type="NCBI Taxonomy" id="3030638"/>
    <lineage>
        <taxon>Bacteria</taxon>
        <taxon>Bacillati</taxon>
        <taxon>Bacillota</taxon>
        <taxon>Clostridia</taxon>
        <taxon>Eubacteriales</taxon>
        <taxon>Oscillospiraceae</taxon>
        <taxon>Faecalibacterium</taxon>
    </lineage>
</organism>
<proteinExistence type="predicted"/>
<accession>A0AB35XWP8</accession>
<dbReference type="AlphaFoldDB" id="A0AB35XWP8"/>